<organism evidence="2 3">
    <name type="scientific">Enterobacter phage KKP_3711</name>
    <dbReference type="NCBI Taxonomy" id="3109398"/>
    <lineage>
        <taxon>Viruses</taxon>
        <taxon>Duplodnaviria</taxon>
        <taxon>Heunggongvirae</taxon>
        <taxon>Uroviricota</taxon>
        <taxon>Caudoviricetes</taxon>
        <taxon>Demerecviridae</taxon>
        <taxon>Markadamsvirinae</taxon>
    </lineage>
</organism>
<dbReference type="Pfam" id="PF20274">
    <property type="entry name" value="cREC_REC"/>
    <property type="match status" value="1"/>
</dbReference>
<dbReference type="EMBL" id="PP579741">
    <property type="protein sequence ID" value="XAG95921.1"/>
    <property type="molecule type" value="Genomic_DNA"/>
</dbReference>
<dbReference type="InterPro" id="IPR046909">
    <property type="entry name" value="cREC_REC"/>
</dbReference>
<protein>
    <recommendedName>
        <fullName evidence="1">Cyclic-phosphate processing Receiver domain-containing protein</fullName>
    </recommendedName>
</protein>
<keyword evidence="3" id="KW-1185">Reference proteome</keyword>
<evidence type="ECO:0000313" key="2">
    <source>
        <dbReference type="EMBL" id="XAG95921.1"/>
    </source>
</evidence>
<feature type="domain" description="Cyclic-phosphate processing Receiver" evidence="1">
    <location>
        <begin position="3"/>
        <end position="86"/>
    </location>
</feature>
<sequence length="105" mass="12142">MFHILFDDQRNLTGMDFIIRSAKAMERFVDSFDTTGHFVYFDSDIGDMEVQGYDILCYLISLGQRPAHVAIVTSNPVDADRMRVLLAEENYTTTDRIQYTYQGDK</sequence>
<proteinExistence type="predicted"/>
<dbReference type="Proteomes" id="UP001437386">
    <property type="component" value="Segment"/>
</dbReference>
<accession>A0AAX4Q4B8</accession>
<evidence type="ECO:0000259" key="1">
    <source>
        <dbReference type="Pfam" id="PF20274"/>
    </source>
</evidence>
<evidence type="ECO:0000313" key="3">
    <source>
        <dbReference type="Proteomes" id="UP001437386"/>
    </source>
</evidence>
<gene>
    <name evidence="2" type="ORF">U7154_000154</name>
</gene>
<name>A0AAX4Q4B8_9CAUD</name>
<reference evidence="2 3" key="1">
    <citation type="submission" date="2024-04" db="EMBL/GenBank/DDBJ databases">
        <authorList>
            <person name="Wojcicki M."/>
            <person name="Srednicka P."/>
            <person name="Shymialevich D."/>
            <person name="Sokolowska B."/>
        </authorList>
    </citation>
    <scope>NUCLEOTIDE SEQUENCE [LARGE SCALE GENOMIC DNA]</scope>
</reference>